<feature type="domain" description="EF-hand" evidence="3">
    <location>
        <begin position="35"/>
        <end position="70"/>
    </location>
</feature>
<name>A0A6P4XIE1_BRABE</name>
<dbReference type="CDD" id="cd15898">
    <property type="entry name" value="EFh_PI-PLC"/>
    <property type="match status" value="1"/>
</dbReference>
<dbReference type="GO" id="GO:0016460">
    <property type="term" value="C:myosin II complex"/>
    <property type="evidence" value="ECO:0007669"/>
    <property type="project" value="TreeGrafter"/>
</dbReference>
<dbReference type="PANTHER" id="PTHR23048">
    <property type="entry name" value="MYOSIN LIGHT CHAIN 1, 3"/>
    <property type="match status" value="1"/>
</dbReference>
<proteinExistence type="predicted"/>
<dbReference type="AlphaFoldDB" id="A0A6P4XIE1"/>
<evidence type="ECO:0000256" key="1">
    <source>
        <dbReference type="ARBA" id="ARBA00022737"/>
    </source>
</evidence>
<dbReference type="InterPro" id="IPR050230">
    <property type="entry name" value="CALM/Myosin/TropC-like"/>
</dbReference>
<keyword evidence="4" id="KW-1185">Reference proteome</keyword>
<evidence type="ECO:0000259" key="3">
    <source>
        <dbReference type="PROSITE" id="PS50222"/>
    </source>
</evidence>
<dbReference type="GeneID" id="109463877"/>
<protein>
    <submittedName>
        <fullName evidence="5">Calmodulin-like protein 3</fullName>
    </submittedName>
</protein>
<dbReference type="RefSeq" id="XP_019616305.1">
    <property type="nucleotide sequence ID" value="XM_019760746.1"/>
</dbReference>
<dbReference type="PROSITE" id="PS00018">
    <property type="entry name" value="EF_HAND_1"/>
    <property type="match status" value="4"/>
</dbReference>
<dbReference type="InterPro" id="IPR011992">
    <property type="entry name" value="EF-hand-dom_pair"/>
</dbReference>
<dbReference type="Gene3D" id="1.10.238.10">
    <property type="entry name" value="EF-hand"/>
    <property type="match status" value="2"/>
</dbReference>
<dbReference type="InterPro" id="IPR002048">
    <property type="entry name" value="EF_hand_dom"/>
</dbReference>
<evidence type="ECO:0000313" key="5">
    <source>
        <dbReference type="RefSeq" id="XP_019616305.1"/>
    </source>
</evidence>
<feature type="domain" description="EF-hand" evidence="3">
    <location>
        <begin position="109"/>
        <end position="143"/>
    </location>
</feature>
<dbReference type="SUPFAM" id="SSF47473">
    <property type="entry name" value="EF-hand"/>
    <property type="match status" value="1"/>
</dbReference>
<dbReference type="Proteomes" id="UP000515135">
    <property type="component" value="Unplaced"/>
</dbReference>
<dbReference type="PANTHER" id="PTHR23048:SF0">
    <property type="entry name" value="CALMODULIN LIKE 3"/>
    <property type="match status" value="1"/>
</dbReference>
<dbReference type="Pfam" id="PF13499">
    <property type="entry name" value="EF-hand_7"/>
    <property type="match status" value="2"/>
</dbReference>
<evidence type="ECO:0000313" key="4">
    <source>
        <dbReference type="Proteomes" id="UP000515135"/>
    </source>
</evidence>
<dbReference type="FunFam" id="1.10.238.10:FF:000003">
    <property type="entry name" value="Calmodulin A"/>
    <property type="match status" value="1"/>
</dbReference>
<sequence>MADPKAVFEKYDVNQDGTMCSKELEAALKDMEISASPEFLKEIMAQYDKDKNGSLEFHEFKKVIADMKAIQVATVADVRDLFKSFDKDGSGYIEKAELREVLTVLGVGNDEHTVQAMIAAADTNNDGRVSIIEFSRIIGHGDE</sequence>
<dbReference type="SMART" id="SM00054">
    <property type="entry name" value="EFh"/>
    <property type="match status" value="4"/>
</dbReference>
<evidence type="ECO:0000256" key="2">
    <source>
        <dbReference type="ARBA" id="ARBA00022837"/>
    </source>
</evidence>
<feature type="domain" description="EF-hand" evidence="3">
    <location>
        <begin position="1"/>
        <end position="34"/>
    </location>
</feature>
<dbReference type="GO" id="GO:0005509">
    <property type="term" value="F:calcium ion binding"/>
    <property type="evidence" value="ECO:0007669"/>
    <property type="project" value="InterPro"/>
</dbReference>
<dbReference type="PROSITE" id="PS50222">
    <property type="entry name" value="EF_HAND_2"/>
    <property type="match status" value="4"/>
</dbReference>
<dbReference type="InterPro" id="IPR018247">
    <property type="entry name" value="EF_Hand_1_Ca_BS"/>
</dbReference>
<keyword evidence="1" id="KW-0677">Repeat</keyword>
<dbReference type="OrthoDB" id="343296at2759"/>
<gene>
    <name evidence="5" type="primary">LOC109463877</name>
</gene>
<organism evidence="4 5">
    <name type="scientific">Branchiostoma belcheri</name>
    <name type="common">Amphioxus</name>
    <dbReference type="NCBI Taxonomy" id="7741"/>
    <lineage>
        <taxon>Eukaryota</taxon>
        <taxon>Metazoa</taxon>
        <taxon>Chordata</taxon>
        <taxon>Cephalochordata</taxon>
        <taxon>Leptocardii</taxon>
        <taxon>Amphioxiformes</taxon>
        <taxon>Branchiostomatidae</taxon>
        <taxon>Branchiostoma</taxon>
    </lineage>
</organism>
<accession>A0A6P4XIE1</accession>
<dbReference type="KEGG" id="bbel:109463877"/>
<feature type="domain" description="EF-hand" evidence="3">
    <location>
        <begin position="73"/>
        <end position="108"/>
    </location>
</feature>
<keyword evidence="2" id="KW-0106">Calcium</keyword>
<reference evidence="5" key="1">
    <citation type="submission" date="2025-08" db="UniProtKB">
        <authorList>
            <consortium name="RefSeq"/>
        </authorList>
    </citation>
    <scope>IDENTIFICATION</scope>
    <source>
        <tissue evidence="5">Gonad</tissue>
    </source>
</reference>